<comment type="cofactor">
    <cofactor evidence="1">
        <name>Mn(2+)</name>
        <dbReference type="ChEBI" id="CHEBI:29035"/>
    </cofactor>
</comment>
<dbReference type="GO" id="GO:0006102">
    <property type="term" value="P:isocitrate metabolic process"/>
    <property type="evidence" value="ECO:0007669"/>
    <property type="project" value="TreeGrafter"/>
</dbReference>
<comment type="subcellular location">
    <subcellularLocation>
        <location evidence="10">Mitochondrion</location>
    </subcellularLocation>
</comment>
<accession>A0A1A9WMA6</accession>
<dbReference type="InterPro" id="IPR001810">
    <property type="entry name" value="F-box_dom"/>
</dbReference>
<dbReference type="AlphaFoldDB" id="A0A1A9WMA6"/>
<evidence type="ECO:0000256" key="10">
    <source>
        <dbReference type="RuleBase" id="RU361266"/>
    </source>
</evidence>
<evidence type="ECO:0000256" key="4">
    <source>
        <dbReference type="ARBA" id="ARBA00022532"/>
    </source>
</evidence>
<dbReference type="SUPFAM" id="SSF52058">
    <property type="entry name" value="L domain-like"/>
    <property type="match status" value="1"/>
</dbReference>
<dbReference type="PROSITE" id="PS00470">
    <property type="entry name" value="IDH_IMDH"/>
    <property type="match status" value="1"/>
</dbReference>
<dbReference type="Pfam" id="PF00180">
    <property type="entry name" value="Iso_dh"/>
    <property type="match status" value="1"/>
</dbReference>
<name>A0A1A9WMA6_9MUSC</name>
<keyword evidence="13" id="KW-1185">Reference proteome</keyword>
<dbReference type="PROSITE" id="PS50181">
    <property type="entry name" value="FBOX"/>
    <property type="match status" value="1"/>
</dbReference>
<comment type="similarity">
    <text evidence="3 10">Belongs to the isocitrate and isopropylmalate dehydrogenases family.</text>
</comment>
<protein>
    <recommendedName>
        <fullName evidence="10">Isocitrate dehydrogenase [NAD] subunit, mitochondrial</fullName>
    </recommendedName>
</protein>
<evidence type="ECO:0000256" key="5">
    <source>
        <dbReference type="ARBA" id="ARBA00022723"/>
    </source>
</evidence>
<evidence type="ECO:0000256" key="3">
    <source>
        <dbReference type="ARBA" id="ARBA00007769"/>
    </source>
</evidence>
<evidence type="ECO:0000256" key="6">
    <source>
        <dbReference type="ARBA" id="ARBA00022842"/>
    </source>
</evidence>
<dbReference type="GO" id="GO:0005739">
    <property type="term" value="C:mitochondrion"/>
    <property type="evidence" value="ECO:0007669"/>
    <property type="project" value="UniProtKB-SubCell"/>
</dbReference>
<dbReference type="NCBIfam" id="TIGR00175">
    <property type="entry name" value="mito_nad_idh"/>
    <property type="match status" value="1"/>
</dbReference>
<dbReference type="PANTHER" id="PTHR11835:SF34">
    <property type="entry name" value="ISOCITRATE DEHYDROGENASE [NAD] SUBUNIT ALPHA, MITOCHONDRIAL"/>
    <property type="match status" value="1"/>
</dbReference>
<proteinExistence type="inferred from homology"/>
<evidence type="ECO:0000313" key="13">
    <source>
        <dbReference type="Proteomes" id="UP000091820"/>
    </source>
</evidence>
<dbReference type="GO" id="GO:0006099">
    <property type="term" value="P:tricarboxylic acid cycle"/>
    <property type="evidence" value="ECO:0007669"/>
    <property type="project" value="UniProtKB-UniRule"/>
</dbReference>
<dbReference type="Gene3D" id="3.40.718.10">
    <property type="entry name" value="Isopropylmalate Dehydrogenase"/>
    <property type="match status" value="1"/>
</dbReference>
<keyword evidence="4 10" id="KW-0816">Tricarboxylic acid cycle</keyword>
<dbReference type="GO" id="GO:0051287">
    <property type="term" value="F:NAD binding"/>
    <property type="evidence" value="ECO:0007669"/>
    <property type="project" value="UniProtKB-UniRule"/>
</dbReference>
<keyword evidence="5" id="KW-0479">Metal-binding</keyword>
<dbReference type="InterPro" id="IPR019818">
    <property type="entry name" value="IsoCit/isopropylmalate_DH_CS"/>
</dbReference>
<evidence type="ECO:0000256" key="8">
    <source>
        <dbReference type="ARBA" id="ARBA00023002"/>
    </source>
</evidence>
<evidence type="ECO:0000256" key="9">
    <source>
        <dbReference type="ARBA" id="ARBA00023027"/>
    </source>
</evidence>
<organism evidence="12 13">
    <name type="scientific">Glossina brevipalpis</name>
    <dbReference type="NCBI Taxonomy" id="37001"/>
    <lineage>
        <taxon>Eukaryota</taxon>
        <taxon>Metazoa</taxon>
        <taxon>Ecdysozoa</taxon>
        <taxon>Arthropoda</taxon>
        <taxon>Hexapoda</taxon>
        <taxon>Insecta</taxon>
        <taxon>Pterygota</taxon>
        <taxon>Neoptera</taxon>
        <taxon>Endopterygota</taxon>
        <taxon>Diptera</taxon>
        <taxon>Brachycera</taxon>
        <taxon>Muscomorpha</taxon>
        <taxon>Hippoboscoidea</taxon>
        <taxon>Glossinidae</taxon>
        <taxon>Glossina</taxon>
    </lineage>
</organism>
<evidence type="ECO:0000313" key="12">
    <source>
        <dbReference type="EnsemblMetazoa" id="GBRI024817-PA"/>
    </source>
</evidence>
<dbReference type="EnsemblMetazoa" id="GBRI024817-RA">
    <property type="protein sequence ID" value="GBRI024817-PA"/>
    <property type="gene ID" value="GBRI024817"/>
</dbReference>
<evidence type="ECO:0000256" key="1">
    <source>
        <dbReference type="ARBA" id="ARBA00001936"/>
    </source>
</evidence>
<dbReference type="GO" id="GO:0000287">
    <property type="term" value="F:magnesium ion binding"/>
    <property type="evidence" value="ECO:0007669"/>
    <property type="project" value="UniProtKB-UniRule"/>
</dbReference>
<keyword evidence="9" id="KW-0520">NAD</keyword>
<evidence type="ECO:0000256" key="2">
    <source>
        <dbReference type="ARBA" id="ARBA00001946"/>
    </source>
</evidence>
<reference evidence="12" key="2">
    <citation type="submission" date="2020-05" db="UniProtKB">
        <authorList>
            <consortium name="EnsemblMetazoa"/>
        </authorList>
    </citation>
    <scope>IDENTIFICATION</scope>
    <source>
        <strain evidence="12">IAEA</strain>
    </source>
</reference>
<reference evidence="13" key="1">
    <citation type="submission" date="2014-03" db="EMBL/GenBank/DDBJ databases">
        <authorList>
            <person name="Aksoy S."/>
            <person name="Warren W."/>
            <person name="Wilson R.K."/>
        </authorList>
    </citation>
    <scope>NUCLEOTIDE SEQUENCE [LARGE SCALE GENOMIC DNA]</scope>
    <source>
        <strain evidence="13">IAEA</strain>
    </source>
</reference>
<dbReference type="Pfam" id="PF00646">
    <property type="entry name" value="F-box"/>
    <property type="match status" value="1"/>
</dbReference>
<dbReference type="VEuPathDB" id="VectorBase:GBRI024817"/>
<evidence type="ECO:0000256" key="7">
    <source>
        <dbReference type="ARBA" id="ARBA00022946"/>
    </source>
</evidence>
<comment type="cofactor">
    <cofactor evidence="2">
        <name>Mg(2+)</name>
        <dbReference type="ChEBI" id="CHEBI:18420"/>
    </cofactor>
</comment>
<dbReference type="InterPro" id="IPR024084">
    <property type="entry name" value="IsoPropMal-DH-like_dom"/>
</dbReference>
<dbReference type="PANTHER" id="PTHR11835">
    <property type="entry name" value="DECARBOXYLATING DEHYDROGENASES-ISOCITRATE, ISOPROPYLMALATE, TARTRATE"/>
    <property type="match status" value="1"/>
</dbReference>
<dbReference type="SUPFAM" id="SSF53659">
    <property type="entry name" value="Isocitrate/Isopropylmalate dehydrogenase-like"/>
    <property type="match status" value="1"/>
</dbReference>
<keyword evidence="10" id="KW-0496">Mitochondrion</keyword>
<dbReference type="SMART" id="SM01329">
    <property type="entry name" value="Iso_dh"/>
    <property type="match status" value="1"/>
</dbReference>
<feature type="domain" description="F-box" evidence="11">
    <location>
        <begin position="12"/>
        <end position="56"/>
    </location>
</feature>
<evidence type="ECO:0000259" key="11">
    <source>
        <dbReference type="PROSITE" id="PS50181"/>
    </source>
</evidence>
<keyword evidence="8" id="KW-0560">Oxidoreductase</keyword>
<dbReference type="GO" id="GO:0004449">
    <property type="term" value="F:isocitrate dehydrogenase (NAD+) activity"/>
    <property type="evidence" value="ECO:0007669"/>
    <property type="project" value="TreeGrafter"/>
</dbReference>
<keyword evidence="7 10" id="KW-0809">Transit peptide</keyword>
<dbReference type="STRING" id="37001.A0A1A9WMA6"/>
<sequence length="749" mass="85795">MDHQCLDCFVVKLNVYQLPEHFLMETFQRLDLVDQFAIRKVCPLFESIIDLLWRRIEHIEINRNIVNEYVKKSSQDFKIYLSIISDRLTEFQFTFWNLNVTNFVANLNFPNVHSLDLFDLGKQKQWPLQSFPNLKKLRLFIPTIWAVNLTLFRYLKHLNLGTLGDPENFNYIRKQLSPYDHKFDMNCIRFCEHLEELHIYSTMDIFLIVEDLIRMTNLRLITCYSSVENIRSLAVMITMLKTYIYTFMGNVDLTLLRKLHNLKILKLAYLPKYDWNHSSSSSLYDLEWESMLLNLIKCNQKLEILHIIVPDISEGFFHNLIHILQTTRDSAAAADAAATNQPPLQFRCIVSDANGKDFFNNMVKEKKEMLKIMFEKGFFTQLSSRGKKYANFLNISRGLALTKPLAIFKVAKPETPKIKVTLVEGHGIGPEISKAVTKVFAAAKAPIEWESICIEEIKDDQGRIVLPQEVIESFTKNKVGLKGPLTNVTPGKGYRSLNMMLHKEFKLYVNVRPCKNIEGCPTLYKDVDIITVREYSEGEYSGIEHEIVEGVVQSIKLITKEASMRAAKYAFELAKKYKRKKVTAVHKANIMRMSDGLFLESVKEVSQNYPDIEFEERYLDTVCVNVVQNPMKYDVLIMPNLYGDILSDTCAGLIGGLGLTASASIGDNVAIFEALHGTAMDIAGQNIANPTALLLSAVMMLQYMNLQEFADKISKAIYAVLKDRKVRTKDLGGESKCTDFTKAICAKLK</sequence>
<dbReference type="Proteomes" id="UP000091820">
    <property type="component" value="Unassembled WGS sequence"/>
</dbReference>
<keyword evidence="6" id="KW-0460">Magnesium</keyword>
<dbReference type="InterPro" id="IPR004434">
    <property type="entry name" value="Isocitrate_DH_NAD"/>
</dbReference>